<feature type="transmembrane region" description="Helical" evidence="7">
    <location>
        <begin position="77"/>
        <end position="97"/>
    </location>
</feature>
<comment type="subcellular location">
    <subcellularLocation>
        <location evidence="1">Membrane</location>
        <topology evidence="1">Multi-pass membrane protein</topology>
    </subcellularLocation>
</comment>
<protein>
    <submittedName>
        <fullName evidence="9">Archaeal flagellin n-terminal-like domain-containing protein</fullName>
    </submittedName>
</protein>
<dbReference type="OrthoDB" id="444631at2759"/>
<gene>
    <name evidence="9" type="ORF">CH63R_11257</name>
</gene>
<comment type="similarity">
    <text evidence="5">Belongs to the SAT4 family.</text>
</comment>
<dbReference type="GeneID" id="28870338"/>
<dbReference type="VEuPathDB" id="FungiDB:CH63R_11257"/>
<comment type="caution">
    <text evidence="9">The sequence shown here is derived from an EMBL/GenBank/DDBJ whole genome shotgun (WGS) entry which is preliminary data.</text>
</comment>
<dbReference type="GO" id="GO:0016020">
    <property type="term" value="C:membrane"/>
    <property type="evidence" value="ECO:0007669"/>
    <property type="project" value="UniProtKB-SubCell"/>
</dbReference>
<proteinExistence type="inferred from homology"/>
<feature type="transmembrane region" description="Helical" evidence="7">
    <location>
        <begin position="142"/>
        <end position="164"/>
    </location>
</feature>
<dbReference type="EMBL" id="LTAN01000008">
    <property type="protein sequence ID" value="OBR04554.1"/>
    <property type="molecule type" value="Genomic_DNA"/>
</dbReference>
<evidence type="ECO:0000313" key="9">
    <source>
        <dbReference type="EMBL" id="OBR04554.1"/>
    </source>
</evidence>
<evidence type="ECO:0000259" key="8">
    <source>
        <dbReference type="Pfam" id="PF20684"/>
    </source>
</evidence>
<dbReference type="PANTHER" id="PTHR33048">
    <property type="entry name" value="PTH11-LIKE INTEGRAL MEMBRANE PROTEIN (AFU_ORTHOLOGUE AFUA_5G11245)"/>
    <property type="match status" value="1"/>
</dbReference>
<dbReference type="KEGG" id="chig:CH63R_11257"/>
<feature type="transmembrane region" description="Helical" evidence="7">
    <location>
        <begin position="21"/>
        <end position="41"/>
    </location>
</feature>
<dbReference type="Pfam" id="PF20684">
    <property type="entry name" value="Fung_rhodopsin"/>
    <property type="match status" value="1"/>
</dbReference>
<dbReference type="Proteomes" id="UP000092177">
    <property type="component" value="Chromosome 8"/>
</dbReference>
<keyword evidence="4 7" id="KW-0472">Membrane</keyword>
<evidence type="ECO:0000256" key="2">
    <source>
        <dbReference type="ARBA" id="ARBA00022692"/>
    </source>
</evidence>
<dbReference type="PANTHER" id="PTHR33048:SF92">
    <property type="entry name" value="INTEGRAL MEMBRANE PROTEIN"/>
    <property type="match status" value="1"/>
</dbReference>
<evidence type="ECO:0000313" key="10">
    <source>
        <dbReference type="Proteomes" id="UP000092177"/>
    </source>
</evidence>
<evidence type="ECO:0000256" key="4">
    <source>
        <dbReference type="ARBA" id="ARBA00023136"/>
    </source>
</evidence>
<keyword evidence="3 7" id="KW-1133">Transmembrane helix</keyword>
<keyword evidence="9" id="KW-0969">Cilium</keyword>
<keyword evidence="2 7" id="KW-0812">Transmembrane</keyword>
<sequence length="274" mass="30818">MIGARVYLRLIIQDLPLNASDILVCAAWATSVISASFDIVFHKLGALRPYVSYNLDGYRGTPEEVEFIWKLQWGGQFPFFTAFYLCKATLLTLYARFFPVFMQTRRKILWGTMAFCGCAYLATILTTLTICRPIEGNWSSDPAVACSPIVFAQVFYVGWALNFAGDLMKLWSILDLQTGLVIACIPPLRPYLSHTWTMWPFRLANRTPKESGNRSELSEVPQHHDQSRPRREQPSNMSSAENLYDLESQGVGESHLDAESSAMASPKSPVSTVK</sequence>
<organism evidence="9 10">
    <name type="scientific">Colletotrichum higginsianum (strain IMI 349063)</name>
    <name type="common">Crucifer anthracnose fungus</name>
    <dbReference type="NCBI Taxonomy" id="759273"/>
    <lineage>
        <taxon>Eukaryota</taxon>
        <taxon>Fungi</taxon>
        <taxon>Dikarya</taxon>
        <taxon>Ascomycota</taxon>
        <taxon>Pezizomycotina</taxon>
        <taxon>Sordariomycetes</taxon>
        <taxon>Hypocreomycetidae</taxon>
        <taxon>Glomerellales</taxon>
        <taxon>Glomerellaceae</taxon>
        <taxon>Colletotrichum</taxon>
        <taxon>Colletotrichum destructivum species complex</taxon>
    </lineage>
</organism>
<evidence type="ECO:0000256" key="7">
    <source>
        <dbReference type="SAM" id="Phobius"/>
    </source>
</evidence>
<reference evidence="10" key="1">
    <citation type="journal article" date="2017" name="BMC Genomics">
        <title>Gapless genome assembly of Colletotrichum higginsianum reveals chromosome structure and association of transposable elements with secondary metabolite gene clusters.</title>
        <authorList>
            <person name="Dallery J.-F."/>
            <person name="Lapalu N."/>
            <person name="Zampounis A."/>
            <person name="Pigne S."/>
            <person name="Luyten I."/>
            <person name="Amselem J."/>
            <person name="Wittenberg A.H.J."/>
            <person name="Zhou S."/>
            <person name="de Queiroz M.V."/>
            <person name="Robin G.P."/>
            <person name="Auger A."/>
            <person name="Hainaut M."/>
            <person name="Henrissat B."/>
            <person name="Kim K.-T."/>
            <person name="Lee Y.-H."/>
            <person name="Lespinet O."/>
            <person name="Schwartz D.C."/>
            <person name="Thon M.R."/>
            <person name="O'Connell R.J."/>
        </authorList>
    </citation>
    <scope>NUCLEOTIDE SEQUENCE [LARGE SCALE GENOMIC DNA]</scope>
    <source>
        <strain evidence="10">IMI 349063</strain>
    </source>
</reference>
<evidence type="ECO:0000256" key="5">
    <source>
        <dbReference type="ARBA" id="ARBA00038359"/>
    </source>
</evidence>
<dbReference type="InterPro" id="IPR052337">
    <property type="entry name" value="SAT4-like"/>
</dbReference>
<accession>A0A1B7XXU0</accession>
<name>A0A1B7XXU0_COLHI</name>
<dbReference type="InterPro" id="IPR049326">
    <property type="entry name" value="Rhodopsin_dom_fungi"/>
</dbReference>
<feature type="region of interest" description="Disordered" evidence="6">
    <location>
        <begin position="209"/>
        <end position="274"/>
    </location>
</feature>
<evidence type="ECO:0000256" key="3">
    <source>
        <dbReference type="ARBA" id="ARBA00022989"/>
    </source>
</evidence>
<evidence type="ECO:0000256" key="1">
    <source>
        <dbReference type="ARBA" id="ARBA00004141"/>
    </source>
</evidence>
<feature type="compositionally biased region" description="Basic and acidic residues" evidence="6">
    <location>
        <begin position="209"/>
        <end position="233"/>
    </location>
</feature>
<feature type="domain" description="Rhodopsin" evidence="8">
    <location>
        <begin position="4"/>
        <end position="168"/>
    </location>
</feature>
<keyword evidence="9" id="KW-0282">Flagellum</keyword>
<dbReference type="AlphaFoldDB" id="A0A1B7XXU0"/>
<evidence type="ECO:0000256" key="6">
    <source>
        <dbReference type="SAM" id="MobiDB-lite"/>
    </source>
</evidence>
<keyword evidence="9" id="KW-0966">Cell projection</keyword>
<keyword evidence="10" id="KW-1185">Reference proteome</keyword>
<feature type="transmembrane region" description="Helical" evidence="7">
    <location>
        <begin position="109"/>
        <end position="130"/>
    </location>
</feature>
<dbReference type="RefSeq" id="XP_018153072.1">
    <property type="nucleotide sequence ID" value="XM_018306231.1"/>
</dbReference>